<evidence type="ECO:0000313" key="3">
    <source>
        <dbReference type="EMBL" id="SPE76769.1"/>
    </source>
</evidence>
<feature type="signal peptide" evidence="1">
    <location>
        <begin position="1"/>
        <end position="18"/>
    </location>
</feature>
<evidence type="ECO:0000313" key="5">
    <source>
        <dbReference type="Proteomes" id="UP000288951"/>
    </source>
</evidence>
<dbReference type="EMBL" id="RQSM01000003">
    <property type="protein sequence ID" value="RVU90709.1"/>
    <property type="molecule type" value="Genomic_DNA"/>
</dbReference>
<proteinExistence type="predicted"/>
<name>A0A2N9P8X7_9FLAO</name>
<evidence type="ECO:0008006" key="6">
    <source>
        <dbReference type="Google" id="ProtNLM"/>
    </source>
</evidence>
<dbReference type="Proteomes" id="UP000288951">
    <property type="component" value="Unassembled WGS sequence"/>
</dbReference>
<organism evidence="3 4">
    <name type="scientific">Flavobacterium columnare</name>
    <dbReference type="NCBI Taxonomy" id="996"/>
    <lineage>
        <taxon>Bacteria</taxon>
        <taxon>Pseudomonadati</taxon>
        <taxon>Bacteroidota</taxon>
        <taxon>Flavobacteriia</taxon>
        <taxon>Flavobacteriales</taxon>
        <taxon>Flavobacteriaceae</taxon>
        <taxon>Flavobacterium</taxon>
    </lineage>
</organism>
<dbReference type="Proteomes" id="UP000238180">
    <property type="component" value="Unassembled WGS sequence"/>
</dbReference>
<dbReference type="AlphaFoldDB" id="A0A2N9P8X7"/>
<evidence type="ECO:0000313" key="2">
    <source>
        <dbReference type="EMBL" id="RVU90709.1"/>
    </source>
</evidence>
<reference evidence="3" key="1">
    <citation type="submission" date="2018-02" db="EMBL/GenBank/DDBJ databases">
        <authorList>
            <person name="Cohen D.B."/>
            <person name="Kent A.D."/>
        </authorList>
    </citation>
    <scope>NUCLEOTIDE SEQUENCE [LARGE SCALE GENOMIC DNA]</scope>
    <source>
        <strain evidence="3">CIP109753</strain>
    </source>
</reference>
<protein>
    <recommendedName>
        <fullName evidence="6">Gliding motility-associated C-terminal domain-containing protein</fullName>
    </recommendedName>
</protein>
<evidence type="ECO:0000256" key="1">
    <source>
        <dbReference type="SAM" id="SignalP"/>
    </source>
</evidence>
<dbReference type="EMBL" id="OLKH01000071">
    <property type="protein sequence ID" value="SPE76769.1"/>
    <property type="molecule type" value="Genomic_DNA"/>
</dbReference>
<dbReference type="OrthoDB" id="1345111at2"/>
<sequence length="221" mass="24011">MKNIIKIVILFVFNFSIAQVGIGTDTPTATLDINGTARIRTLNDGSNSATYPYFIVADPLGNLAKADRPSKLFTSLEPTFTLNTNITSDTQTTNTLYSTTVTTSVANQVLQISCLIPYRLCDNTITTNPPTYHASTRVLTYECILNTGSDNTIAHETVFFSGGNRLKETHYCNLSGNITVTTPGTYTLRINSKADAPSGAAYRVEHNISGTTGRIFIYSSN</sequence>
<evidence type="ECO:0000313" key="4">
    <source>
        <dbReference type="Proteomes" id="UP000238180"/>
    </source>
</evidence>
<reference evidence="2" key="2">
    <citation type="submission" date="2018-12" db="EMBL/GenBank/DDBJ databases">
        <title>Draft genome sequence of Flaovobacterium columnare ARS1 isolated from channel catfish in Alabama.</title>
        <authorList>
            <person name="Cai W."/>
            <person name="Arias C."/>
        </authorList>
    </citation>
    <scope>NUCLEOTIDE SEQUENCE [LARGE SCALE GENOMIC DNA]</scope>
    <source>
        <strain evidence="2">ARS1</strain>
    </source>
</reference>
<keyword evidence="5" id="KW-1185">Reference proteome</keyword>
<gene>
    <name evidence="2" type="ORF">EH230_07280</name>
    <name evidence="3" type="ORF">FLACOL_00758</name>
</gene>
<keyword evidence="1" id="KW-0732">Signal</keyword>
<accession>A0A2N9P8X7</accession>
<dbReference type="RefSeq" id="WP_105195652.1">
    <property type="nucleotide sequence ID" value="NZ_OLKH01000071.1"/>
</dbReference>
<feature type="chain" id="PRO_5036046423" description="Gliding motility-associated C-terminal domain-containing protein" evidence="1">
    <location>
        <begin position="19"/>
        <end position="221"/>
    </location>
</feature>